<feature type="active site" evidence="4">
    <location>
        <position position="36"/>
    </location>
</feature>
<dbReference type="PANTHER" id="PTHR43774:SF1">
    <property type="entry name" value="PEPTIDE METHIONINE SULFOXIDE REDUCTASE MSRA 2"/>
    <property type="match status" value="1"/>
</dbReference>
<dbReference type="GO" id="GO:0008113">
    <property type="term" value="F:peptide-methionine (S)-S-oxide reductase activity"/>
    <property type="evidence" value="ECO:0007669"/>
    <property type="project" value="UniProtKB-UniRule"/>
</dbReference>
<evidence type="ECO:0000313" key="7">
    <source>
        <dbReference type="EMBL" id="EKV31384.1"/>
    </source>
</evidence>
<dbReference type="PATRIC" id="fig|1238182.3.peg.1420"/>
<dbReference type="HAMAP" id="MF_01401">
    <property type="entry name" value="MsrA"/>
    <property type="match status" value="1"/>
</dbReference>
<dbReference type="OrthoDB" id="4174719at2"/>
<dbReference type="EC" id="1.8.4.11" evidence="4"/>
<proteinExistence type="inferred from homology"/>
<dbReference type="InterPro" id="IPR036509">
    <property type="entry name" value="Met_Sox_Rdtase_MsrA_sf"/>
</dbReference>
<evidence type="ECO:0000256" key="5">
    <source>
        <dbReference type="SAM" id="SignalP"/>
    </source>
</evidence>
<dbReference type="NCBIfam" id="TIGR00401">
    <property type="entry name" value="msrA"/>
    <property type="match status" value="1"/>
</dbReference>
<evidence type="ECO:0000313" key="8">
    <source>
        <dbReference type="Proteomes" id="UP000009881"/>
    </source>
</evidence>
<accession>K9H2U6</accession>
<evidence type="ECO:0000256" key="4">
    <source>
        <dbReference type="HAMAP-Rule" id="MF_01401"/>
    </source>
</evidence>
<reference evidence="7 8" key="1">
    <citation type="journal article" date="2013" name="Genome Announc.">
        <title>Draft Genome Sequence of an Alphaproteobacterium, Caenispirillum salinarum AK4(T), Isolated from a Solar Saltern.</title>
        <authorList>
            <person name="Khatri I."/>
            <person name="Singh A."/>
            <person name="Korpole S."/>
            <person name="Pinnaka A.K."/>
            <person name="Subramanian S."/>
        </authorList>
    </citation>
    <scope>NUCLEOTIDE SEQUENCE [LARGE SCALE GENOMIC DNA]</scope>
    <source>
        <strain evidence="7 8">AK4</strain>
    </source>
</reference>
<comment type="function">
    <text evidence="4">Has an important function as a repair enzyme for proteins that have been inactivated by oxidation. Catalyzes the reversible oxidation-reduction of methionine sulfoxide in proteins to methionine.</text>
</comment>
<gene>
    <name evidence="4" type="primary">msrA</name>
    <name evidence="7" type="ORF">C882_3757</name>
</gene>
<feature type="domain" description="Peptide methionine sulphoxide reductase MsrA" evidence="6">
    <location>
        <begin position="29"/>
        <end position="178"/>
    </location>
</feature>
<comment type="catalytic activity">
    <reaction evidence="2 4">
        <text>L-methionyl-[protein] + [thioredoxin]-disulfide + H2O = L-methionyl-(S)-S-oxide-[protein] + [thioredoxin]-dithiol</text>
        <dbReference type="Rhea" id="RHEA:14217"/>
        <dbReference type="Rhea" id="RHEA-COMP:10698"/>
        <dbReference type="Rhea" id="RHEA-COMP:10700"/>
        <dbReference type="Rhea" id="RHEA-COMP:12313"/>
        <dbReference type="Rhea" id="RHEA-COMP:12315"/>
        <dbReference type="ChEBI" id="CHEBI:15377"/>
        <dbReference type="ChEBI" id="CHEBI:16044"/>
        <dbReference type="ChEBI" id="CHEBI:29950"/>
        <dbReference type="ChEBI" id="CHEBI:44120"/>
        <dbReference type="ChEBI" id="CHEBI:50058"/>
        <dbReference type="EC" id="1.8.4.11"/>
    </reaction>
</comment>
<keyword evidence="8" id="KW-1185">Reference proteome</keyword>
<name>K9H2U6_9PROT</name>
<dbReference type="AlphaFoldDB" id="K9H2U6"/>
<keyword evidence="1 4" id="KW-0560">Oxidoreductase</keyword>
<feature type="chain" id="PRO_5003931446" description="Peptide methionine sulfoxide reductase MsrA" evidence="5">
    <location>
        <begin position="22"/>
        <end position="204"/>
    </location>
</feature>
<dbReference type="SUPFAM" id="SSF55068">
    <property type="entry name" value="Peptide methionine sulfoxide reductase"/>
    <property type="match status" value="1"/>
</dbReference>
<dbReference type="eggNOG" id="COG0225">
    <property type="taxonomic scope" value="Bacteria"/>
</dbReference>
<dbReference type="Gene3D" id="3.30.1060.10">
    <property type="entry name" value="Peptide methionine sulphoxide reductase MsrA"/>
    <property type="match status" value="1"/>
</dbReference>
<comment type="similarity">
    <text evidence="4">Belongs to the MsrA Met sulfoxide reductase family.</text>
</comment>
<protein>
    <recommendedName>
        <fullName evidence="4">Peptide methionine sulfoxide reductase MsrA</fullName>
        <shortName evidence="4">Protein-methionine-S-oxide reductase</shortName>
        <ecNumber evidence="4">1.8.4.11</ecNumber>
    </recommendedName>
    <alternativeName>
        <fullName evidence="4">Peptide-methionine (S)-S-oxide reductase</fullName>
        <shortName evidence="4">Peptide Met(O) reductase</shortName>
    </alternativeName>
</protein>
<dbReference type="GO" id="GO:0033744">
    <property type="term" value="F:L-methionine:thioredoxin-disulfide S-oxidoreductase activity"/>
    <property type="evidence" value="ECO:0007669"/>
    <property type="project" value="RHEA"/>
</dbReference>
<sequence>MRRLLTATLLAGSTLAAPALAQDQGNTATAVFAGGCFWCMEPPYDDMTGVQATISGYAGGSTPNPTYEEVTAGGTGHAEAVKVVYDPSEVSYEELLRTYWRNVDPFDGGGQFCDRGPSYRPAIFPQTQDQREAAEASKNAVAEQLGREVAVTIETAPAFYRAEDYHQNYYEKNPIQYRFYRWTCGRDDRLDEVWEDVPRLALAE</sequence>
<organism evidence="7 8">
    <name type="scientific">Caenispirillum salinarum AK4</name>
    <dbReference type="NCBI Taxonomy" id="1238182"/>
    <lineage>
        <taxon>Bacteria</taxon>
        <taxon>Pseudomonadati</taxon>
        <taxon>Pseudomonadota</taxon>
        <taxon>Alphaproteobacteria</taxon>
        <taxon>Rhodospirillales</taxon>
        <taxon>Novispirillaceae</taxon>
        <taxon>Caenispirillum</taxon>
    </lineage>
</organism>
<dbReference type="EMBL" id="ANHY01000006">
    <property type="protein sequence ID" value="EKV31384.1"/>
    <property type="molecule type" value="Genomic_DNA"/>
</dbReference>
<evidence type="ECO:0000256" key="3">
    <source>
        <dbReference type="ARBA" id="ARBA00048782"/>
    </source>
</evidence>
<keyword evidence="5" id="KW-0732">Signal</keyword>
<dbReference type="Pfam" id="PF01625">
    <property type="entry name" value="PMSR"/>
    <property type="match status" value="1"/>
</dbReference>
<comment type="catalytic activity">
    <reaction evidence="3 4">
        <text>[thioredoxin]-disulfide + L-methionine + H2O = L-methionine (S)-S-oxide + [thioredoxin]-dithiol</text>
        <dbReference type="Rhea" id="RHEA:19993"/>
        <dbReference type="Rhea" id="RHEA-COMP:10698"/>
        <dbReference type="Rhea" id="RHEA-COMP:10700"/>
        <dbReference type="ChEBI" id="CHEBI:15377"/>
        <dbReference type="ChEBI" id="CHEBI:29950"/>
        <dbReference type="ChEBI" id="CHEBI:50058"/>
        <dbReference type="ChEBI" id="CHEBI:57844"/>
        <dbReference type="ChEBI" id="CHEBI:58772"/>
        <dbReference type="EC" id="1.8.4.11"/>
    </reaction>
</comment>
<dbReference type="InterPro" id="IPR002569">
    <property type="entry name" value="Met_Sox_Rdtase_MsrA_dom"/>
</dbReference>
<evidence type="ECO:0000256" key="2">
    <source>
        <dbReference type="ARBA" id="ARBA00047806"/>
    </source>
</evidence>
<feature type="signal peptide" evidence="5">
    <location>
        <begin position="1"/>
        <end position="21"/>
    </location>
</feature>
<evidence type="ECO:0000259" key="6">
    <source>
        <dbReference type="Pfam" id="PF01625"/>
    </source>
</evidence>
<comment type="caution">
    <text evidence="7">The sequence shown here is derived from an EMBL/GenBank/DDBJ whole genome shotgun (WGS) entry which is preliminary data.</text>
</comment>
<dbReference type="PANTHER" id="PTHR43774">
    <property type="entry name" value="PEPTIDE METHIONINE SULFOXIDE REDUCTASE"/>
    <property type="match status" value="1"/>
</dbReference>
<dbReference type="STRING" id="1238182.C882_3757"/>
<dbReference type="Proteomes" id="UP000009881">
    <property type="component" value="Unassembled WGS sequence"/>
</dbReference>
<dbReference type="RefSeq" id="WP_009539865.1">
    <property type="nucleotide sequence ID" value="NZ_ANHY01000006.1"/>
</dbReference>
<evidence type="ECO:0000256" key="1">
    <source>
        <dbReference type="ARBA" id="ARBA00023002"/>
    </source>
</evidence>